<feature type="domain" description="Reverse transcriptase Ty1/copia-type" evidence="2">
    <location>
        <begin position="280"/>
        <end position="331"/>
    </location>
</feature>
<dbReference type="CDD" id="cd09272">
    <property type="entry name" value="RNase_HI_RT_Ty1"/>
    <property type="match status" value="1"/>
</dbReference>
<proteinExistence type="predicted"/>
<organism evidence="3">
    <name type="scientific">Tanacetum cinerariifolium</name>
    <name type="common">Dalmatian daisy</name>
    <name type="synonym">Chrysanthemum cinerariifolium</name>
    <dbReference type="NCBI Taxonomy" id="118510"/>
    <lineage>
        <taxon>Eukaryota</taxon>
        <taxon>Viridiplantae</taxon>
        <taxon>Streptophyta</taxon>
        <taxon>Embryophyta</taxon>
        <taxon>Tracheophyta</taxon>
        <taxon>Spermatophyta</taxon>
        <taxon>Magnoliopsida</taxon>
        <taxon>eudicotyledons</taxon>
        <taxon>Gunneridae</taxon>
        <taxon>Pentapetalae</taxon>
        <taxon>asterids</taxon>
        <taxon>campanulids</taxon>
        <taxon>Asterales</taxon>
        <taxon>Asteraceae</taxon>
        <taxon>Asteroideae</taxon>
        <taxon>Anthemideae</taxon>
        <taxon>Anthemidinae</taxon>
        <taxon>Tanacetum</taxon>
    </lineage>
</organism>
<feature type="domain" description="Reverse transcriptase Ty1/copia-type" evidence="2">
    <location>
        <begin position="225"/>
        <end position="278"/>
    </location>
</feature>
<dbReference type="PANTHER" id="PTHR11439">
    <property type="entry name" value="GAG-POL-RELATED RETROTRANSPOSON"/>
    <property type="match status" value="1"/>
</dbReference>
<feature type="compositionally biased region" description="Polar residues" evidence="1">
    <location>
        <begin position="123"/>
        <end position="146"/>
    </location>
</feature>
<protein>
    <submittedName>
        <fullName evidence="3">Zinc finger, CCHC-type</fullName>
    </submittedName>
</protein>
<dbReference type="InterPro" id="IPR012337">
    <property type="entry name" value="RNaseH-like_sf"/>
</dbReference>
<evidence type="ECO:0000259" key="2">
    <source>
        <dbReference type="Pfam" id="PF07727"/>
    </source>
</evidence>
<dbReference type="InterPro" id="IPR043502">
    <property type="entry name" value="DNA/RNA_pol_sf"/>
</dbReference>
<dbReference type="PANTHER" id="PTHR11439:SF515">
    <property type="entry name" value="GAG-POL POLYPROTEIN"/>
    <property type="match status" value="1"/>
</dbReference>
<dbReference type="EMBL" id="BKCJ010006807">
    <property type="protein sequence ID" value="GEU74035.1"/>
    <property type="molecule type" value="Genomic_DNA"/>
</dbReference>
<evidence type="ECO:0000256" key="1">
    <source>
        <dbReference type="SAM" id="MobiDB-lite"/>
    </source>
</evidence>
<name>A0A6L2MP02_TANCI</name>
<gene>
    <name evidence="3" type="ORF">Tci_046013</name>
</gene>
<dbReference type="AlphaFoldDB" id="A0A6L2MP02"/>
<comment type="caution">
    <text evidence="3">The sequence shown here is derived from an EMBL/GenBank/DDBJ whole genome shotgun (WGS) entry which is preliminary data.</text>
</comment>
<feature type="region of interest" description="Disordered" evidence="1">
    <location>
        <begin position="123"/>
        <end position="169"/>
    </location>
</feature>
<dbReference type="SUPFAM" id="SSF53098">
    <property type="entry name" value="Ribonuclease H-like"/>
    <property type="match status" value="1"/>
</dbReference>
<dbReference type="Pfam" id="PF07727">
    <property type="entry name" value="RVT_2"/>
    <property type="match status" value="2"/>
</dbReference>
<dbReference type="SUPFAM" id="SSF56672">
    <property type="entry name" value="DNA/RNA polymerases"/>
    <property type="match status" value="1"/>
</dbReference>
<accession>A0A6L2MP02</accession>
<dbReference type="InterPro" id="IPR013103">
    <property type="entry name" value="RVT_2"/>
</dbReference>
<sequence>MMKAMKLPLIFWAEAVRHAIYILNRVPTRALENKTPYEALYNRKLNLENLRIFRCTAYAKITIPHLEKLDDRSIPMIYLGDWDKDREDRSTQDTFRASFVVEGVDNEIATPVNIEINDNINDTYQEQDPINDPNSPITPQAYTYNPHSEEEEEATTSSTKNSRNRFDDTPVRGFKNLNEIYKNAREVEVRDLLLMEEEPRNYKEASTDEKWIEAMEIKLDSINKNNTWTLTTLPPDHKAIGLKWVYKTKRDAEGKIIKYKARLVAKGYVQEQGIDFDEDRFEMSDLGLLAYYFGIEVTQTGGEITIKQIGYINKILKETSMMDSNETKIPMDPGTKLVKAEDGNSVDATYYRSLIGSLRYLLHTRPDFSYSVRLLSRFMQDPKDHHLKAVKQVIRYIKGTKEHGIIYKKQGGCKITGYSDSSYGINTDQGKGTTGIVFYFGESPITWCTQKQPTVVLSSCESEFMVASRATCQALWLKRLLSELTGWAENRITLKVDNISAIALGRNPVFHGRRLPGCAFHGINVTVLVSCSL</sequence>
<reference evidence="3" key="1">
    <citation type="journal article" date="2019" name="Sci. Rep.">
        <title>Draft genome of Tanacetum cinerariifolium, the natural source of mosquito coil.</title>
        <authorList>
            <person name="Yamashiro T."/>
            <person name="Shiraishi A."/>
            <person name="Satake H."/>
            <person name="Nakayama K."/>
        </authorList>
    </citation>
    <scope>NUCLEOTIDE SEQUENCE</scope>
</reference>
<evidence type="ECO:0000313" key="3">
    <source>
        <dbReference type="EMBL" id="GEU74035.1"/>
    </source>
</evidence>